<proteinExistence type="predicted"/>
<gene>
    <name evidence="1" type="ORF">HGB41_08215</name>
</gene>
<dbReference type="EMBL" id="JABAIV010000002">
    <property type="protein sequence ID" value="NNG22985.1"/>
    <property type="molecule type" value="Genomic_DNA"/>
</dbReference>
<reference evidence="1 2" key="1">
    <citation type="submission" date="2020-04" db="EMBL/GenBank/DDBJ databases">
        <title>Massilia sp. nov., a cold adapted bacteria isolated from Arctic soil.</title>
        <authorList>
            <person name="Son J."/>
            <person name="Ka J.-O."/>
        </authorList>
    </citation>
    <scope>NUCLEOTIDE SEQUENCE [LARGE SCALE GENOMIC DNA]</scope>
    <source>
        <strain evidence="1 2">ML15P13</strain>
    </source>
</reference>
<dbReference type="InterPro" id="IPR025737">
    <property type="entry name" value="FApF"/>
</dbReference>
<keyword evidence="2" id="KW-1185">Reference proteome</keyword>
<evidence type="ECO:0000313" key="2">
    <source>
        <dbReference type="Proteomes" id="UP000533905"/>
    </source>
</evidence>
<sequence length="366" mass="38301">MSGFIRYAAFPLCLYAAQGGIQAARAAEGFEPRYNLAGSLGGEIFAPPDQAGWVFGTAATHVRVDRVTGGDGETLTQPIAGGTVALPAGLPAAMAPSFGANVATIPAHGSLDRLDLALAYFSRDVYAGGRLLFIADLPLARKKQTILPHAKTPLLEWSPQAPATLSGAVQAGFHEQYQGALAAQGSAMTGEVRGIGDVELAAAWQYIGEKWRVLGGASLVLPTGKYDTGPAPDIGTGTFKTLRPGVQVGYLPTPKVALAAKVSLGLNTRNRDNDLRSGNWAGLELAAGYMTPVGVVGVHAVRVQQYQDDDNNPFGPSRFRSTNAGAFFTTKVPGLDAALTIQSISTRSSRYAKAGTMTQVRLIKGF</sequence>
<comment type="caution">
    <text evidence="1">The sequence shown here is derived from an EMBL/GenBank/DDBJ whole genome shotgun (WGS) entry which is preliminary data.</text>
</comment>
<accession>A0A7Y2JXW9</accession>
<dbReference type="Pfam" id="PF13557">
    <property type="entry name" value="Phenol_MetA_deg"/>
    <property type="match status" value="1"/>
</dbReference>
<dbReference type="Proteomes" id="UP000533905">
    <property type="component" value="Unassembled WGS sequence"/>
</dbReference>
<organism evidence="1 2">
    <name type="scientific">Telluria aromaticivorans</name>
    <dbReference type="NCBI Taxonomy" id="2725995"/>
    <lineage>
        <taxon>Bacteria</taxon>
        <taxon>Pseudomonadati</taxon>
        <taxon>Pseudomonadota</taxon>
        <taxon>Betaproteobacteria</taxon>
        <taxon>Burkholderiales</taxon>
        <taxon>Oxalobacteraceae</taxon>
        <taxon>Telluria group</taxon>
        <taxon>Telluria</taxon>
    </lineage>
</organism>
<evidence type="ECO:0000313" key="1">
    <source>
        <dbReference type="EMBL" id="NNG22985.1"/>
    </source>
</evidence>
<dbReference type="RefSeq" id="WP_171083000.1">
    <property type="nucleotide sequence ID" value="NZ_JABAIV010000002.1"/>
</dbReference>
<protein>
    <submittedName>
        <fullName evidence="1">Transporter</fullName>
    </submittedName>
</protein>
<name>A0A7Y2JXW9_9BURK</name>
<dbReference type="AlphaFoldDB" id="A0A7Y2JXW9"/>